<keyword evidence="2" id="KW-0560">Oxidoreductase</keyword>
<dbReference type="Pfam" id="PF13187">
    <property type="entry name" value="Fer4_9"/>
    <property type="match status" value="1"/>
</dbReference>
<evidence type="ECO:0000256" key="4">
    <source>
        <dbReference type="ARBA" id="ARBA00023014"/>
    </source>
</evidence>
<keyword evidence="4" id="KW-0411">Iron-sulfur</keyword>
<dbReference type="Pfam" id="PF00033">
    <property type="entry name" value="Cytochrome_B"/>
    <property type="match status" value="1"/>
</dbReference>
<sequence length="521" mass="56897">MRALEAAGDKAFSHTRNPFSQIGAVVFFLLLTLLVTGAILFLYYSVEFAESYRSITYLNEETYIGLVARGAHRHAADLVLVCVLLHMFRSFSLKRYSEGRGWIWISGVCLLLFIILQGVTGYILPWDTRGQAILLTLMKALAALPVIGPAFDNAFLSNSAITISHVILVLGLHLVPAVAGLFLLGFHFRGINRPRVLPDKILAYAIVAGLFTAAVFVPAKSLGPADFSKTLDISKIPLDWFFAPPVLLINGVGAVGFFVVFVTILLIAGVPLLFAFKRKKEPVTIDENKCIGCGLCVEDCPYIAIGLDPMPPDHKSPWAAWADPAKCVSCGVCVGSCGFNAIDIPARPVSDIKREIEGFLANREADSKPVIAYVCKNAVTENDLKVVTPDTLIVPLVCAGQLYRGWVEDNFKSGAVGVFVVSCHENSCAGREGAKFTRERLLHERKPWLRKKFKNVNLQIFSTSRNENEGVASLAASFRENMKSGIFIDDEKPASSPFVTVLAVASFIAIFTFLSDSLWGS</sequence>
<evidence type="ECO:0000256" key="1">
    <source>
        <dbReference type="ARBA" id="ARBA00022723"/>
    </source>
</evidence>
<feature type="transmembrane region" description="Helical" evidence="5">
    <location>
        <begin position="201"/>
        <end position="219"/>
    </location>
</feature>
<evidence type="ECO:0000313" key="8">
    <source>
        <dbReference type="EMBL" id="VAX14929.1"/>
    </source>
</evidence>
<dbReference type="SUPFAM" id="SSF81342">
    <property type="entry name" value="Transmembrane di-heme cytochromes"/>
    <property type="match status" value="1"/>
</dbReference>
<dbReference type="InterPro" id="IPR005797">
    <property type="entry name" value="Cyt_b/b6_N"/>
</dbReference>
<organism evidence="8">
    <name type="scientific">hydrothermal vent metagenome</name>
    <dbReference type="NCBI Taxonomy" id="652676"/>
    <lineage>
        <taxon>unclassified sequences</taxon>
        <taxon>metagenomes</taxon>
        <taxon>ecological metagenomes</taxon>
    </lineage>
</organism>
<dbReference type="GO" id="GO:0016020">
    <property type="term" value="C:membrane"/>
    <property type="evidence" value="ECO:0007669"/>
    <property type="project" value="InterPro"/>
</dbReference>
<feature type="transmembrane region" description="Helical" evidence="5">
    <location>
        <begin position="132"/>
        <end position="151"/>
    </location>
</feature>
<reference evidence="8" key="1">
    <citation type="submission" date="2018-06" db="EMBL/GenBank/DDBJ databases">
        <authorList>
            <person name="Zhirakovskaya E."/>
        </authorList>
    </citation>
    <scope>NUCLEOTIDE SEQUENCE</scope>
</reference>
<evidence type="ECO:0000259" key="7">
    <source>
        <dbReference type="PROSITE" id="PS51379"/>
    </source>
</evidence>
<feature type="transmembrane region" description="Helical" evidence="5">
    <location>
        <begin position="163"/>
        <end position="189"/>
    </location>
</feature>
<gene>
    <name evidence="8" type="ORF">MNBD_NITROSPINAE01-575</name>
</gene>
<dbReference type="GO" id="GO:0051536">
    <property type="term" value="F:iron-sulfur cluster binding"/>
    <property type="evidence" value="ECO:0007669"/>
    <property type="project" value="UniProtKB-KW"/>
</dbReference>
<dbReference type="SUPFAM" id="SSF54862">
    <property type="entry name" value="4Fe-4S ferredoxins"/>
    <property type="match status" value="1"/>
</dbReference>
<dbReference type="EMBL" id="UOGC01000001">
    <property type="protein sequence ID" value="VAX14929.1"/>
    <property type="molecule type" value="Genomic_DNA"/>
</dbReference>
<dbReference type="GO" id="GO:0046872">
    <property type="term" value="F:metal ion binding"/>
    <property type="evidence" value="ECO:0007669"/>
    <property type="project" value="UniProtKB-KW"/>
</dbReference>
<dbReference type="InterPro" id="IPR017900">
    <property type="entry name" value="4Fe4S_Fe_S_CS"/>
</dbReference>
<feature type="domain" description="4Fe-4S ferredoxin-type" evidence="7">
    <location>
        <begin position="281"/>
        <end position="310"/>
    </location>
</feature>
<dbReference type="PROSITE" id="PS51379">
    <property type="entry name" value="4FE4S_FER_2"/>
    <property type="match status" value="2"/>
</dbReference>
<dbReference type="InterPro" id="IPR017896">
    <property type="entry name" value="4Fe4S_Fe-S-bd"/>
</dbReference>
<feature type="transmembrane region" description="Helical" evidence="5">
    <location>
        <begin position="498"/>
        <end position="519"/>
    </location>
</feature>
<dbReference type="GO" id="GO:0016491">
    <property type="term" value="F:oxidoreductase activity"/>
    <property type="evidence" value="ECO:0007669"/>
    <property type="project" value="UniProtKB-KW"/>
</dbReference>
<feature type="transmembrane region" description="Helical" evidence="5">
    <location>
        <begin position="247"/>
        <end position="276"/>
    </location>
</feature>
<evidence type="ECO:0000256" key="3">
    <source>
        <dbReference type="ARBA" id="ARBA00023004"/>
    </source>
</evidence>
<dbReference type="GO" id="GO:0022904">
    <property type="term" value="P:respiratory electron transport chain"/>
    <property type="evidence" value="ECO:0007669"/>
    <property type="project" value="InterPro"/>
</dbReference>
<accession>A0A3B1B9M2</accession>
<name>A0A3B1B9M2_9ZZZZ</name>
<feature type="domain" description="Cytochrome b/b6 N-terminal region profile" evidence="6">
    <location>
        <begin position="1"/>
        <end position="200"/>
    </location>
</feature>
<dbReference type="PANTHER" id="PTHR19271:SF16">
    <property type="entry name" value="CYTOCHROME B"/>
    <property type="match status" value="1"/>
</dbReference>
<keyword evidence="5" id="KW-0472">Membrane</keyword>
<keyword evidence="5" id="KW-0812">Transmembrane</keyword>
<dbReference type="PROSITE" id="PS00198">
    <property type="entry name" value="4FE4S_FER_1"/>
    <property type="match status" value="2"/>
</dbReference>
<evidence type="ECO:0000259" key="6">
    <source>
        <dbReference type="PROSITE" id="PS51002"/>
    </source>
</evidence>
<feature type="domain" description="4Fe-4S ferredoxin-type" evidence="7">
    <location>
        <begin position="318"/>
        <end position="347"/>
    </location>
</feature>
<dbReference type="PANTHER" id="PTHR19271">
    <property type="entry name" value="CYTOCHROME B"/>
    <property type="match status" value="1"/>
</dbReference>
<keyword evidence="5" id="KW-1133">Transmembrane helix</keyword>
<dbReference type="GO" id="GO:0009055">
    <property type="term" value="F:electron transfer activity"/>
    <property type="evidence" value="ECO:0007669"/>
    <property type="project" value="InterPro"/>
</dbReference>
<dbReference type="InterPro" id="IPR003813">
    <property type="entry name" value="MvhD/FlpD"/>
</dbReference>
<dbReference type="PROSITE" id="PS51002">
    <property type="entry name" value="CYTB_NTER"/>
    <property type="match status" value="1"/>
</dbReference>
<evidence type="ECO:0000256" key="2">
    <source>
        <dbReference type="ARBA" id="ARBA00023002"/>
    </source>
</evidence>
<dbReference type="Gene3D" id="1.20.810.10">
    <property type="entry name" value="Cytochrome Bc1 Complex, Chain C"/>
    <property type="match status" value="1"/>
</dbReference>
<feature type="transmembrane region" description="Helical" evidence="5">
    <location>
        <begin position="22"/>
        <end position="44"/>
    </location>
</feature>
<keyword evidence="1" id="KW-0479">Metal-binding</keyword>
<feature type="transmembrane region" description="Helical" evidence="5">
    <location>
        <begin position="103"/>
        <end position="125"/>
    </location>
</feature>
<dbReference type="AlphaFoldDB" id="A0A3B1B9M2"/>
<dbReference type="Gene3D" id="3.30.70.20">
    <property type="match status" value="1"/>
</dbReference>
<evidence type="ECO:0000256" key="5">
    <source>
        <dbReference type="SAM" id="Phobius"/>
    </source>
</evidence>
<dbReference type="InterPro" id="IPR016174">
    <property type="entry name" value="Di-haem_cyt_TM"/>
</dbReference>
<proteinExistence type="predicted"/>
<dbReference type="InterPro" id="IPR027387">
    <property type="entry name" value="Cytb/b6-like_sf"/>
</dbReference>
<protein>
    <recommendedName>
        <fullName evidence="9">Hydrogenase iron-sulfur subunit</fullName>
    </recommendedName>
</protein>
<dbReference type="Pfam" id="PF02662">
    <property type="entry name" value="FlpD"/>
    <property type="match status" value="1"/>
</dbReference>
<keyword evidence="3" id="KW-0408">Iron</keyword>
<evidence type="ECO:0008006" key="9">
    <source>
        <dbReference type="Google" id="ProtNLM"/>
    </source>
</evidence>